<dbReference type="InterPro" id="IPR026983">
    <property type="entry name" value="DHC"/>
</dbReference>
<feature type="transmembrane region" description="Helical" evidence="1">
    <location>
        <begin position="703"/>
        <end position="729"/>
    </location>
</feature>
<feature type="transmembrane region" description="Helical" evidence="1">
    <location>
        <begin position="678"/>
        <end position="697"/>
    </location>
</feature>
<keyword evidence="1" id="KW-1133">Transmembrane helix</keyword>
<protein>
    <recommendedName>
        <fullName evidence="4">Dynein heavy chain 3, axonemal</fullName>
    </recommendedName>
</protein>
<evidence type="ECO:0000256" key="1">
    <source>
        <dbReference type="SAM" id="Phobius"/>
    </source>
</evidence>
<evidence type="ECO:0000313" key="2">
    <source>
        <dbReference type="Ensembl" id="ENSNNAP00000022080.1"/>
    </source>
</evidence>
<dbReference type="GO" id="GO:0030286">
    <property type="term" value="C:dynein complex"/>
    <property type="evidence" value="ECO:0007669"/>
    <property type="project" value="InterPro"/>
</dbReference>
<dbReference type="PANTHER" id="PTHR22878:SF71">
    <property type="entry name" value="DYNEIN, AXONEMAL, HEAVY CHAIN 3"/>
    <property type="match status" value="1"/>
</dbReference>
<dbReference type="OrthoDB" id="5593012at2759"/>
<reference evidence="2" key="2">
    <citation type="submission" date="2025-09" db="UniProtKB">
        <authorList>
            <consortium name="Ensembl"/>
        </authorList>
    </citation>
    <scope>IDENTIFICATION</scope>
</reference>
<feature type="transmembrane region" description="Helical" evidence="1">
    <location>
        <begin position="646"/>
        <end position="671"/>
    </location>
</feature>
<dbReference type="GO" id="GO:0051959">
    <property type="term" value="F:dynein light intermediate chain binding"/>
    <property type="evidence" value="ECO:0007669"/>
    <property type="project" value="InterPro"/>
</dbReference>
<dbReference type="GO" id="GO:0007018">
    <property type="term" value="P:microtubule-based movement"/>
    <property type="evidence" value="ECO:0007669"/>
    <property type="project" value="InterPro"/>
</dbReference>
<evidence type="ECO:0000313" key="3">
    <source>
        <dbReference type="Proteomes" id="UP000694559"/>
    </source>
</evidence>
<keyword evidence="1" id="KW-0472">Membrane</keyword>
<reference evidence="2" key="1">
    <citation type="submission" date="2025-08" db="UniProtKB">
        <authorList>
            <consortium name="Ensembl"/>
        </authorList>
    </citation>
    <scope>IDENTIFICATION</scope>
</reference>
<name>A0A8C6Y0C2_NAJNA</name>
<sequence>MVELQCGYLDTFCIFLKFPHIFLQIPELPPLPSVAVSHPSQLYQSSHYPTLMQRASWMLAVPLKEQCHFRTPSNSIANNYTLTARDLKMKDLQKLASPIRIRKASGPTKQKAEYPRILPQRRDLVCEDSPSSRSRLPQIQMMEDEVPRYSDSQPLTPEEQFVVMHRHEEEMSKGQQAPTGEDLERYCYYIHKGIRKDMLAPQDENVLNNILTHIPSNFLASPDLEALLNSLMGEIQSDYQIWLMKNIVDYILMDPDEKKRLFICNIPQPFPQRVIRAPVPWHKIYQDTKLWNETHLFTVNPMMFTLQQLWFSEFSGLRFVRTKEILEGELPLLPSEFEELIRRQCQEAHEILQTRWIPRCADLFIEQKEKWLHLAPQNDLDSCQQIEEYFAAVAILMSLQLREMVINSLGDLLNFFKIHKDGNDFGDVYQDMQFFIPQILVLKLDVEDPSIIFDPDVRSLWDLVYRCFIEILKYSEGLPKVQVKLFPELKGDDLIIRTVNEDETLVADYVKKTAEIFDLNLIGPQKYLNVYRKYNDLLNNNADKDVTEFLSKRHELEDFVKKIDGLTKLKKEIASLHVTVPLALFCLDALKLNEELCSRTQRLKDRLIEFEVEENRNLNKRYGNPRLTTIDHSILKKRLDSHLSEILFYSVLFYSILFYSILFLILFLILFHILFCSILFHILFYSSILFHSIPYSIPYSIPFHSILFYSILFPILFYSLLYSTLIHLVTQVTMAVKKVTGPFLTFTTVVVIP</sequence>
<dbReference type="GO" id="GO:0045505">
    <property type="term" value="F:dynein intermediate chain binding"/>
    <property type="evidence" value="ECO:0007669"/>
    <property type="project" value="InterPro"/>
</dbReference>
<proteinExistence type="predicted"/>
<dbReference type="AlphaFoldDB" id="A0A8C6Y0C2"/>
<dbReference type="Ensembl" id="ENSNNAT00000023146.1">
    <property type="protein sequence ID" value="ENSNNAP00000022080.1"/>
    <property type="gene ID" value="ENSNNAG00000014521.1"/>
</dbReference>
<evidence type="ECO:0008006" key="4">
    <source>
        <dbReference type="Google" id="ProtNLM"/>
    </source>
</evidence>
<keyword evidence="3" id="KW-1185">Reference proteome</keyword>
<keyword evidence="1" id="KW-0812">Transmembrane</keyword>
<organism evidence="2 3">
    <name type="scientific">Naja naja</name>
    <name type="common">Indian cobra</name>
    <dbReference type="NCBI Taxonomy" id="35670"/>
    <lineage>
        <taxon>Eukaryota</taxon>
        <taxon>Metazoa</taxon>
        <taxon>Chordata</taxon>
        <taxon>Craniata</taxon>
        <taxon>Vertebrata</taxon>
        <taxon>Euteleostomi</taxon>
        <taxon>Lepidosauria</taxon>
        <taxon>Squamata</taxon>
        <taxon>Bifurcata</taxon>
        <taxon>Unidentata</taxon>
        <taxon>Episquamata</taxon>
        <taxon>Toxicofera</taxon>
        <taxon>Serpentes</taxon>
        <taxon>Colubroidea</taxon>
        <taxon>Elapidae</taxon>
        <taxon>Elapinae</taxon>
        <taxon>Naja</taxon>
    </lineage>
</organism>
<dbReference type="GeneTree" id="ENSGT00940000154959"/>
<dbReference type="PANTHER" id="PTHR22878">
    <property type="entry name" value="DYNEIN HEAVY CHAIN 6, AXONEMAL-LIKE-RELATED"/>
    <property type="match status" value="1"/>
</dbReference>
<dbReference type="Proteomes" id="UP000694559">
    <property type="component" value="Unplaced"/>
</dbReference>
<accession>A0A8C6Y0C2</accession>